<dbReference type="PANTHER" id="PTHR36722">
    <property type="entry name" value="TYPE 2 DNA TOPOISOMERASE 6 SUBUNIT B-LIKE"/>
    <property type="match status" value="1"/>
</dbReference>
<feature type="non-terminal residue" evidence="2">
    <location>
        <position position="1"/>
    </location>
</feature>
<dbReference type="GO" id="GO:0000793">
    <property type="term" value="C:condensed chromosome"/>
    <property type="evidence" value="ECO:0007669"/>
    <property type="project" value="TreeGrafter"/>
</dbReference>
<keyword evidence="3" id="KW-1185">Reference proteome</keyword>
<accession>A0A2G5F1R4</accession>
<protein>
    <recommendedName>
        <fullName evidence="4">Type 2 DNA topoisomerase 6 subunit B-like</fullName>
    </recommendedName>
</protein>
<gene>
    <name evidence="2" type="ORF">AQUCO_00200134v1</name>
</gene>
<evidence type="ECO:0000256" key="1">
    <source>
        <dbReference type="SAM" id="MobiDB-lite"/>
    </source>
</evidence>
<evidence type="ECO:0000313" key="2">
    <source>
        <dbReference type="EMBL" id="PIA61931.1"/>
    </source>
</evidence>
<proteinExistence type="predicted"/>
<dbReference type="PANTHER" id="PTHR36722:SF1">
    <property type="entry name" value="TYPE 2 DNA TOPOISOMERASE 6 SUBUNIT B-LIKE"/>
    <property type="match status" value="1"/>
</dbReference>
<organism evidence="2 3">
    <name type="scientific">Aquilegia coerulea</name>
    <name type="common">Rocky mountain columbine</name>
    <dbReference type="NCBI Taxonomy" id="218851"/>
    <lineage>
        <taxon>Eukaryota</taxon>
        <taxon>Viridiplantae</taxon>
        <taxon>Streptophyta</taxon>
        <taxon>Embryophyta</taxon>
        <taxon>Tracheophyta</taxon>
        <taxon>Spermatophyta</taxon>
        <taxon>Magnoliopsida</taxon>
        <taxon>Ranunculales</taxon>
        <taxon>Ranunculaceae</taxon>
        <taxon>Thalictroideae</taxon>
        <taxon>Aquilegia</taxon>
    </lineage>
</organism>
<dbReference type="GO" id="GO:0030674">
    <property type="term" value="F:protein-macromolecule adaptor activity"/>
    <property type="evidence" value="ECO:0007669"/>
    <property type="project" value="TreeGrafter"/>
</dbReference>
<dbReference type="InterPro" id="IPR034566">
    <property type="entry name" value="MTOPVIB_plant"/>
</dbReference>
<dbReference type="EMBL" id="KZ305019">
    <property type="protein sequence ID" value="PIA61931.1"/>
    <property type="molecule type" value="Genomic_DNA"/>
</dbReference>
<dbReference type="GO" id="GO:0042138">
    <property type="term" value="P:meiotic DNA double-strand break formation"/>
    <property type="evidence" value="ECO:0007669"/>
    <property type="project" value="InterPro"/>
</dbReference>
<dbReference type="GO" id="GO:0007131">
    <property type="term" value="P:reciprocal meiotic recombination"/>
    <property type="evidence" value="ECO:0007669"/>
    <property type="project" value="TreeGrafter"/>
</dbReference>
<name>A0A2G5F1R4_AQUCA</name>
<evidence type="ECO:0008006" key="4">
    <source>
        <dbReference type="Google" id="ProtNLM"/>
    </source>
</evidence>
<reference evidence="2 3" key="1">
    <citation type="submission" date="2017-09" db="EMBL/GenBank/DDBJ databases">
        <title>WGS assembly of Aquilegia coerulea Goldsmith.</title>
        <authorList>
            <person name="Hodges S."/>
            <person name="Kramer E."/>
            <person name="Nordborg M."/>
            <person name="Tomkins J."/>
            <person name="Borevitz J."/>
            <person name="Derieg N."/>
            <person name="Yan J."/>
            <person name="Mihaltcheva S."/>
            <person name="Hayes R.D."/>
            <person name="Rokhsar D."/>
        </authorList>
    </citation>
    <scope>NUCLEOTIDE SEQUENCE [LARGE SCALE GENOMIC DNA]</scope>
    <source>
        <strain evidence="3">cv. Goldsmith</strain>
    </source>
</reference>
<dbReference type="Proteomes" id="UP000230069">
    <property type="component" value="Unassembled WGS sequence"/>
</dbReference>
<feature type="region of interest" description="Disordered" evidence="1">
    <location>
        <begin position="431"/>
        <end position="452"/>
    </location>
</feature>
<dbReference type="AlphaFoldDB" id="A0A2G5F1R4"/>
<sequence length="452" mass="50788">LIGSAFQRCRISENLCRLIVSLKCSMESDRPIVRISISDTGVGSCLEEFQDIDYARNGDLAEKWGKCAGICENEVYEYRLNFKEKVPARRLKKLPPTSKNGAKFSGTEASLSTYESIDVLCAGIIHFLQKKMAVELMVERSSNTGSKCENLFQANEGIHLLFSISNIQRLVSGLEDHVLKHGNALDRECQSCFSSREHLKLGVGTSPNSEGPRNNGQIIEAVIVITELPEPPCPSCLRVFCCSTEVFYFQDFLPSTIPQSLANAVTSMDWKSYGLSLKSNVVGEDGQLVLEWENLPPYSHIDIAIHCYHNQNVIQQMRQKIHFDRNLLKKAVKLAMDDLKEKYAGILLSAHAIKIQNYAPDLARTIAGLILSSNDTKFQGECISLLGLPPQDMDKEKVEDCIKGKITAVIRTNDRKPQRKREAAPFLFEDESNEAEYLDEDEDDEEYDTMDM</sequence>
<evidence type="ECO:0000313" key="3">
    <source>
        <dbReference type="Proteomes" id="UP000230069"/>
    </source>
</evidence>
<dbReference type="OrthoDB" id="1918529at2759"/>